<evidence type="ECO:0000313" key="3">
    <source>
        <dbReference type="EMBL" id="OHA82493.1"/>
    </source>
</evidence>
<proteinExistence type="predicted"/>
<dbReference type="STRING" id="1802726.A3B07_02620"/>
<dbReference type="Pfam" id="PF13231">
    <property type="entry name" value="PMT_2"/>
    <property type="match status" value="1"/>
</dbReference>
<evidence type="ECO:0000256" key="1">
    <source>
        <dbReference type="SAM" id="Phobius"/>
    </source>
</evidence>
<keyword evidence="1" id="KW-0812">Transmembrane</keyword>
<feature type="transmembrane region" description="Helical" evidence="1">
    <location>
        <begin position="307"/>
        <end position="325"/>
    </location>
</feature>
<dbReference type="EMBL" id="MHUV01000006">
    <property type="protein sequence ID" value="OHA82493.1"/>
    <property type="molecule type" value="Genomic_DNA"/>
</dbReference>
<feature type="transmembrane region" description="Helical" evidence="1">
    <location>
        <begin position="132"/>
        <end position="148"/>
    </location>
</feature>
<keyword evidence="1" id="KW-1133">Transmembrane helix</keyword>
<dbReference type="AlphaFoldDB" id="A0A1G2SBT0"/>
<dbReference type="Proteomes" id="UP000178817">
    <property type="component" value="Unassembled WGS sequence"/>
</dbReference>
<feature type="transmembrane region" description="Helical" evidence="1">
    <location>
        <begin position="225"/>
        <end position="243"/>
    </location>
</feature>
<evidence type="ECO:0000313" key="4">
    <source>
        <dbReference type="Proteomes" id="UP000178817"/>
    </source>
</evidence>
<feature type="transmembrane region" description="Helical" evidence="1">
    <location>
        <begin position="282"/>
        <end position="300"/>
    </location>
</feature>
<feature type="transmembrane region" description="Helical" evidence="1">
    <location>
        <begin position="154"/>
        <end position="174"/>
    </location>
</feature>
<feature type="transmembrane region" description="Helical" evidence="1">
    <location>
        <begin position="20"/>
        <end position="39"/>
    </location>
</feature>
<feature type="transmembrane region" description="Helical" evidence="1">
    <location>
        <begin position="104"/>
        <end position="125"/>
    </location>
</feature>
<feature type="transmembrane region" description="Helical" evidence="1">
    <location>
        <begin position="362"/>
        <end position="383"/>
    </location>
</feature>
<name>A0A1G2SBT0_9BACT</name>
<feature type="domain" description="Glycosyltransferase RgtA/B/C/D-like" evidence="2">
    <location>
        <begin position="87"/>
        <end position="240"/>
    </location>
</feature>
<accession>A0A1G2SBT0</accession>
<feature type="transmembrane region" description="Helical" evidence="1">
    <location>
        <begin position="250"/>
        <end position="270"/>
    </location>
</feature>
<comment type="caution">
    <text evidence="3">The sequence shown here is derived from an EMBL/GenBank/DDBJ whole genome shotgun (WGS) entry which is preliminary data.</text>
</comment>
<gene>
    <name evidence="3" type="ORF">A3B07_02620</name>
</gene>
<dbReference type="InterPro" id="IPR038731">
    <property type="entry name" value="RgtA/B/C-like"/>
</dbReference>
<evidence type="ECO:0000259" key="2">
    <source>
        <dbReference type="Pfam" id="PF13231"/>
    </source>
</evidence>
<organism evidence="3 4">
    <name type="scientific">Candidatus Yonathbacteria bacterium RIFCSPLOWO2_01_FULL_43_27</name>
    <dbReference type="NCBI Taxonomy" id="1802726"/>
    <lineage>
        <taxon>Bacteria</taxon>
        <taxon>Candidatus Yonathiibacteriota</taxon>
    </lineage>
</organism>
<feature type="transmembrane region" description="Helical" evidence="1">
    <location>
        <begin position="331"/>
        <end position="355"/>
    </location>
</feature>
<keyword evidence="1" id="KW-0472">Membrane</keyword>
<reference evidence="3 4" key="1">
    <citation type="journal article" date="2016" name="Nat. Commun.">
        <title>Thousands of microbial genomes shed light on interconnected biogeochemical processes in an aquifer system.</title>
        <authorList>
            <person name="Anantharaman K."/>
            <person name="Brown C.T."/>
            <person name="Hug L.A."/>
            <person name="Sharon I."/>
            <person name="Castelle C.J."/>
            <person name="Probst A.J."/>
            <person name="Thomas B.C."/>
            <person name="Singh A."/>
            <person name="Wilkins M.J."/>
            <person name="Karaoz U."/>
            <person name="Brodie E.L."/>
            <person name="Williams K.H."/>
            <person name="Hubbard S.S."/>
            <person name="Banfield J.F."/>
        </authorList>
    </citation>
    <scope>NUCLEOTIDE SEQUENCE [LARGE SCALE GENOMIC DNA]</scope>
</reference>
<sequence length="486" mass="55612">MNVSVIIQEIRRRSILAQKYIFCGLLLFTAVVVLFLSTYKISESPPIWMDEGIITQVAENVATQGVNGIQVAPGEFVSAGFVTTSYVVTYPIALFFNFFGVGLLQARAVMVLFLFAFFLVAYFLSKQQMQKTLAILSLLLLASFAPIYGNGKNVLGEIPGLVFLFAGLLGVGMIERGVRTITLFVLTGLFFGLCVVTKPIFILVIPALVVPLYFYRQILLNSPKLWVLAVASFFVPVLAWLWIQFSGDSFANILSIYMDPHSTLSLNSVFGNLKRFVTESQPIYFMVLFVAWLTSFVIRLQKKSHISYVETITFLFTALVILAYVRTIGYYRYFFLGQVMALMYFPLTLSVLLNWRIIKRAVYPIITFLIFFQFYQTGFHSWVASYYQGTRTHEVQTYFKEQSPEQTFFIYQAPEIALFLPVSKYFQYMKVTSTILIGEDQLKSIEEGVPDQIVINSEEYDPKNMLFKKYEEKEVVDRYTILEKAQ</sequence>
<feature type="transmembrane region" description="Helical" evidence="1">
    <location>
        <begin position="181"/>
        <end position="205"/>
    </location>
</feature>
<protein>
    <recommendedName>
        <fullName evidence="2">Glycosyltransferase RgtA/B/C/D-like domain-containing protein</fullName>
    </recommendedName>
</protein>